<gene>
    <name evidence="1" type="ORF">NCTC12123_05989</name>
</gene>
<organism evidence="1 2">
    <name type="scientific">Enterobacter asburiae</name>
    <dbReference type="NCBI Taxonomy" id="61645"/>
    <lineage>
        <taxon>Bacteria</taxon>
        <taxon>Pseudomonadati</taxon>
        <taxon>Pseudomonadota</taxon>
        <taxon>Gammaproteobacteria</taxon>
        <taxon>Enterobacterales</taxon>
        <taxon>Enterobacteriaceae</taxon>
        <taxon>Enterobacter</taxon>
        <taxon>Enterobacter cloacae complex</taxon>
    </lineage>
</organism>
<dbReference type="Pfam" id="PF13935">
    <property type="entry name" value="Ead_Ea22"/>
    <property type="match status" value="1"/>
</dbReference>
<dbReference type="EMBL" id="UFYI01000007">
    <property type="protein sequence ID" value="STD27198.1"/>
    <property type="molecule type" value="Genomic_DNA"/>
</dbReference>
<evidence type="ECO:0000313" key="1">
    <source>
        <dbReference type="EMBL" id="STD27198.1"/>
    </source>
</evidence>
<dbReference type="AlphaFoldDB" id="A0A376FJP2"/>
<accession>A0A376FJP2</accession>
<sequence>MTNSPMSNIDKQALREAAATAKIAGEAPIMPFDQRITALNDFMKHCTPDTVLALLEAAEKQIVPEEMPKGLAGQIVSLLAHNIGDKFLAQKIWNACRTAIHQSAENTESRCTMQPASALDSLPQNADSRCSNSPVFPDGWVIVPVEPTEEMLAELCLVKGWTARALNARYQAMLAAAPKPEA</sequence>
<evidence type="ECO:0008006" key="3">
    <source>
        <dbReference type="Google" id="ProtNLM"/>
    </source>
</evidence>
<reference evidence="1 2" key="1">
    <citation type="submission" date="2018-06" db="EMBL/GenBank/DDBJ databases">
        <authorList>
            <consortium name="Pathogen Informatics"/>
            <person name="Doyle S."/>
        </authorList>
    </citation>
    <scope>NUCLEOTIDE SEQUENCE [LARGE SCALE GENOMIC DNA]</scope>
    <source>
        <strain evidence="1 2">NCTC12123</strain>
    </source>
</reference>
<proteinExistence type="predicted"/>
<protein>
    <recommendedName>
        <fullName evidence="3">Eaa1</fullName>
    </recommendedName>
</protein>
<dbReference type="InterPro" id="IPR025153">
    <property type="entry name" value="Ead_Ea22"/>
</dbReference>
<dbReference type="Proteomes" id="UP000255163">
    <property type="component" value="Unassembled WGS sequence"/>
</dbReference>
<evidence type="ECO:0000313" key="2">
    <source>
        <dbReference type="Proteomes" id="UP000255163"/>
    </source>
</evidence>
<name>A0A376FJP2_ENTAS</name>